<keyword evidence="5" id="KW-0418">Kinase</keyword>
<keyword evidence="6" id="KW-0175">Coiled coil</keyword>
<dbReference type="InterPro" id="IPR036097">
    <property type="entry name" value="HisK_dim/P_sf"/>
</dbReference>
<proteinExistence type="predicted"/>
<evidence type="ECO:0000259" key="7">
    <source>
        <dbReference type="PROSITE" id="PS50109"/>
    </source>
</evidence>
<comment type="caution">
    <text evidence="10">The sequence shown here is derived from an EMBL/GenBank/DDBJ whole genome shotgun (WGS) entry which is preliminary data.</text>
</comment>
<dbReference type="PROSITE" id="PS50112">
    <property type="entry name" value="PAS"/>
    <property type="match status" value="4"/>
</dbReference>
<dbReference type="CDD" id="cd00082">
    <property type="entry name" value="HisKA"/>
    <property type="match status" value="1"/>
</dbReference>
<dbReference type="Pfam" id="PF08448">
    <property type="entry name" value="PAS_4"/>
    <property type="match status" value="4"/>
</dbReference>
<dbReference type="CDD" id="cd00130">
    <property type="entry name" value="PAS"/>
    <property type="match status" value="4"/>
</dbReference>
<dbReference type="InterPro" id="IPR000700">
    <property type="entry name" value="PAS-assoc_C"/>
</dbReference>
<keyword evidence="11" id="KW-1185">Reference proteome</keyword>
<feature type="domain" description="Histidine kinase" evidence="7">
    <location>
        <begin position="946"/>
        <end position="1158"/>
    </location>
</feature>
<evidence type="ECO:0000313" key="11">
    <source>
        <dbReference type="Proteomes" id="UP000434101"/>
    </source>
</evidence>
<dbReference type="Gene3D" id="3.30.565.10">
    <property type="entry name" value="Histidine kinase-like ATPase, C-terminal domain"/>
    <property type="match status" value="1"/>
</dbReference>
<dbReference type="SMART" id="SM00388">
    <property type="entry name" value="HisKA"/>
    <property type="match status" value="1"/>
</dbReference>
<feature type="domain" description="PAS" evidence="8">
    <location>
        <begin position="157"/>
        <end position="202"/>
    </location>
</feature>
<evidence type="ECO:0000256" key="1">
    <source>
        <dbReference type="ARBA" id="ARBA00000085"/>
    </source>
</evidence>
<dbReference type="AlphaFoldDB" id="A0A6B0VSD5"/>
<dbReference type="InterPro" id="IPR013656">
    <property type="entry name" value="PAS_4"/>
</dbReference>
<dbReference type="Gene3D" id="3.30.450.20">
    <property type="entry name" value="PAS domain"/>
    <property type="match status" value="6"/>
</dbReference>
<feature type="domain" description="PAS" evidence="8">
    <location>
        <begin position="28"/>
        <end position="91"/>
    </location>
</feature>
<dbReference type="SMART" id="SM00065">
    <property type="entry name" value="GAF"/>
    <property type="match status" value="1"/>
</dbReference>
<dbReference type="SUPFAM" id="SSF47384">
    <property type="entry name" value="Homodimeric domain of signal transducing histidine kinase"/>
    <property type="match status" value="1"/>
</dbReference>
<dbReference type="OrthoDB" id="342253at2157"/>
<dbReference type="SUPFAM" id="SSF55785">
    <property type="entry name" value="PYP-like sensor domain (PAS domain)"/>
    <property type="match status" value="6"/>
</dbReference>
<dbReference type="InterPro" id="IPR036890">
    <property type="entry name" value="HATPase_C_sf"/>
</dbReference>
<dbReference type="EC" id="2.7.13.3" evidence="2"/>
<dbReference type="PANTHER" id="PTHR43304">
    <property type="entry name" value="PHYTOCHROME-LIKE PROTEIN CPH1"/>
    <property type="match status" value="1"/>
</dbReference>
<dbReference type="PROSITE" id="PS50109">
    <property type="entry name" value="HIS_KIN"/>
    <property type="match status" value="1"/>
</dbReference>
<dbReference type="InterPro" id="IPR003594">
    <property type="entry name" value="HATPase_dom"/>
</dbReference>
<dbReference type="NCBIfam" id="TIGR00229">
    <property type="entry name" value="sensory_box"/>
    <property type="match status" value="4"/>
</dbReference>
<evidence type="ECO:0000256" key="5">
    <source>
        <dbReference type="ARBA" id="ARBA00022777"/>
    </source>
</evidence>
<name>A0A6B0VSD5_9EURY</name>
<keyword evidence="4" id="KW-0808">Transferase</keyword>
<sequence length="1159" mass="130115">MSERTESSDARFWTAGDDRTALQCSQALVDAIEDGVFQLDTDDRFVAIDDALLETTGYTRDEIIGEHVSALVSESDATRLEQDLYAKRRTDRGDSDDAALEVSVQTADGAAVPGTLRLQAVRTDGRFRGVIGVVRDRGRAEPDAAARSNPAPSTASTFEAATSVLDEADVGVFILDDEFDVAWINEATERYFELDRSDVLGRDKQQLIDETIRERFADPERFADTVTATYRDNSYVERFECHVTAGDGRDERWLEHRSKPIESGPYAGGRVELYYDVTEQHDRAAQLRQLNEAVREWLGEDSRAAVADAASHHIREILDLEINGIYLHDTDTQTLQPAGWSDPAETLFDDLPTFAEDEGIAWRVFDSGEPVIYDDVTTDPDRYNPETPIRSEICLPIGDHGVVLIGSQERTAFDDGDLSLAKVVASSLEVIFDRIRHERVLKRERAQTEKLLQTAPVAISVEDVTGETLLSNQRTRETLGVTDGVPIDKAAAIDGWDVVDADGDSIPSDRSPTTRVRETAEPVFDRELVLDGPSDERKWFSVNAAPVFGADGALERVISVGEDITERKAHERRLERRKSELETELSEILGRVSDGFYALDEEFRFTHVNETAKELLGRSREELLGNVLWELFPEAVDSDLDDRFHEALRTQEPVSFERHSEPLGIWAQVQVYPSETGLSIYFRDITDQKARERELTTYETVVETIEDGIYVLDEDERFTTVNEAYAELTGYDREELIGEHASIIADKTIRNLAQTVATEESDVSTIETEIRTKSSGRVPIEATVAGLATVGGGRERVGVVRDITERRDRQRKLEESEQRYRTLAENFPNGVVALYDDELRYTAAGGQLLGKLGIDRSDAIGDSIYDRYSDALLSEIEPHFQAALEGEERSFEITNRGLELLAHTLPVRTDEGVQMGMLVVQDITERKEYERKLEASNERLEQFAYAASHDLQEPLRMVTSYLQLIERRYADELDEDGEEFIDYAVDGADRMREMIDGLLEYSRVETQGEPFEPVELEDVLEDVRADLKLQIEEREAEITAPSLPAVRGDRSQLRQVFQNLLSNGIEYSDGSPRVSVSAERNGQEWIVSVSDEGIGIDPDDADQVFEIFQRLHSHEEHDGTGIGLALCQRIVERHGGEIWVESEPGDGTTFSMTLPAVEE</sequence>
<dbReference type="EMBL" id="WUYX01000069">
    <property type="protein sequence ID" value="MXV63957.1"/>
    <property type="molecule type" value="Genomic_DNA"/>
</dbReference>
<feature type="domain" description="PAC" evidence="9">
    <location>
        <begin position="764"/>
        <end position="815"/>
    </location>
</feature>
<dbReference type="Pfam" id="PF13185">
    <property type="entry name" value="GAF_2"/>
    <property type="match status" value="1"/>
</dbReference>
<organism evidence="10 11">
    <name type="scientific">Natronorubrum halalkaliphilum</name>
    <dbReference type="NCBI Taxonomy" id="2691917"/>
    <lineage>
        <taxon>Archaea</taxon>
        <taxon>Methanobacteriati</taxon>
        <taxon>Methanobacteriota</taxon>
        <taxon>Stenosarchaea group</taxon>
        <taxon>Halobacteria</taxon>
        <taxon>Halobacteriales</taxon>
        <taxon>Natrialbaceae</taxon>
        <taxon>Natronorubrum</taxon>
    </lineage>
</organism>
<dbReference type="InterPro" id="IPR003661">
    <property type="entry name" value="HisK_dim/P_dom"/>
</dbReference>
<dbReference type="InterPro" id="IPR000014">
    <property type="entry name" value="PAS"/>
</dbReference>
<comment type="catalytic activity">
    <reaction evidence="1">
        <text>ATP + protein L-histidine = ADP + protein N-phospho-L-histidine.</text>
        <dbReference type="EC" id="2.7.13.3"/>
    </reaction>
</comment>
<dbReference type="GO" id="GO:0000155">
    <property type="term" value="F:phosphorelay sensor kinase activity"/>
    <property type="evidence" value="ECO:0007669"/>
    <property type="project" value="InterPro"/>
</dbReference>
<protein>
    <recommendedName>
        <fullName evidence="2">histidine kinase</fullName>
        <ecNumber evidence="2">2.7.13.3</ecNumber>
    </recommendedName>
</protein>
<dbReference type="InterPro" id="IPR001610">
    <property type="entry name" value="PAC"/>
</dbReference>
<dbReference type="PRINTS" id="PR00344">
    <property type="entry name" value="BCTRLSENSOR"/>
</dbReference>
<dbReference type="SMART" id="SM00387">
    <property type="entry name" value="HATPase_c"/>
    <property type="match status" value="1"/>
</dbReference>
<dbReference type="FunFam" id="3.30.565.10:FF:000006">
    <property type="entry name" value="Sensor histidine kinase WalK"/>
    <property type="match status" value="1"/>
</dbReference>
<dbReference type="InterPro" id="IPR052162">
    <property type="entry name" value="Sensor_kinase/Photoreceptor"/>
</dbReference>
<dbReference type="SMART" id="SM00091">
    <property type="entry name" value="PAS"/>
    <property type="match status" value="6"/>
</dbReference>
<dbReference type="Gene3D" id="1.10.287.130">
    <property type="match status" value="1"/>
</dbReference>
<evidence type="ECO:0000259" key="8">
    <source>
        <dbReference type="PROSITE" id="PS50112"/>
    </source>
</evidence>
<dbReference type="PROSITE" id="PS50113">
    <property type="entry name" value="PAC"/>
    <property type="match status" value="3"/>
</dbReference>
<keyword evidence="3" id="KW-0597">Phosphoprotein</keyword>
<dbReference type="Pfam" id="PF00512">
    <property type="entry name" value="HisKA"/>
    <property type="match status" value="1"/>
</dbReference>
<reference evidence="10 11" key="1">
    <citation type="submission" date="2020-01" db="EMBL/GenBank/DDBJ databases">
        <title>Natronorubrum sp. JWXQ-INN 674 isolated from Inner Mongolia Autonomous Region of China.</title>
        <authorList>
            <person name="Xue Q."/>
        </authorList>
    </citation>
    <scope>NUCLEOTIDE SEQUENCE [LARGE SCALE GENOMIC DNA]</scope>
    <source>
        <strain evidence="10 11">JWXQ-INN-674</strain>
    </source>
</reference>
<evidence type="ECO:0000313" key="10">
    <source>
        <dbReference type="EMBL" id="MXV63957.1"/>
    </source>
</evidence>
<evidence type="ECO:0000256" key="3">
    <source>
        <dbReference type="ARBA" id="ARBA00022553"/>
    </source>
</evidence>
<dbReference type="InterPro" id="IPR004358">
    <property type="entry name" value="Sig_transdc_His_kin-like_C"/>
</dbReference>
<feature type="domain" description="PAC" evidence="9">
    <location>
        <begin position="874"/>
        <end position="935"/>
    </location>
</feature>
<evidence type="ECO:0000256" key="6">
    <source>
        <dbReference type="SAM" id="Coils"/>
    </source>
</evidence>
<feature type="domain" description="PAS" evidence="8">
    <location>
        <begin position="694"/>
        <end position="739"/>
    </location>
</feature>
<gene>
    <name evidence="10" type="ORF">GS429_18195</name>
</gene>
<evidence type="ECO:0000256" key="4">
    <source>
        <dbReference type="ARBA" id="ARBA00022679"/>
    </source>
</evidence>
<feature type="domain" description="PAS" evidence="8">
    <location>
        <begin position="581"/>
        <end position="651"/>
    </location>
</feature>
<dbReference type="RefSeq" id="WP_160066831.1">
    <property type="nucleotide sequence ID" value="NZ_WUYX01000069.1"/>
</dbReference>
<dbReference type="SMART" id="SM00086">
    <property type="entry name" value="PAC"/>
    <property type="match status" value="4"/>
</dbReference>
<evidence type="ECO:0000259" key="9">
    <source>
        <dbReference type="PROSITE" id="PS50113"/>
    </source>
</evidence>
<feature type="domain" description="PAC" evidence="9">
    <location>
        <begin position="524"/>
        <end position="576"/>
    </location>
</feature>
<feature type="coiled-coil region" evidence="6">
    <location>
        <begin position="564"/>
        <end position="591"/>
    </location>
</feature>
<dbReference type="Proteomes" id="UP000434101">
    <property type="component" value="Unassembled WGS sequence"/>
</dbReference>
<dbReference type="InterPro" id="IPR029016">
    <property type="entry name" value="GAF-like_dom_sf"/>
</dbReference>
<dbReference type="Pfam" id="PF02518">
    <property type="entry name" value="HATPase_c"/>
    <property type="match status" value="1"/>
</dbReference>
<evidence type="ECO:0000256" key="2">
    <source>
        <dbReference type="ARBA" id="ARBA00012438"/>
    </source>
</evidence>
<dbReference type="SUPFAM" id="SSF55874">
    <property type="entry name" value="ATPase domain of HSP90 chaperone/DNA topoisomerase II/histidine kinase"/>
    <property type="match status" value="1"/>
</dbReference>
<dbReference type="InterPro" id="IPR005467">
    <property type="entry name" value="His_kinase_dom"/>
</dbReference>
<dbReference type="InterPro" id="IPR003018">
    <property type="entry name" value="GAF"/>
</dbReference>
<dbReference type="Gene3D" id="3.30.450.40">
    <property type="match status" value="1"/>
</dbReference>
<dbReference type="PANTHER" id="PTHR43304:SF1">
    <property type="entry name" value="PAC DOMAIN-CONTAINING PROTEIN"/>
    <property type="match status" value="1"/>
</dbReference>
<accession>A0A6B0VSD5</accession>
<dbReference type="Pfam" id="PF13426">
    <property type="entry name" value="PAS_9"/>
    <property type="match status" value="2"/>
</dbReference>
<dbReference type="InterPro" id="IPR035965">
    <property type="entry name" value="PAS-like_dom_sf"/>
</dbReference>
<dbReference type="SUPFAM" id="SSF55781">
    <property type="entry name" value="GAF domain-like"/>
    <property type="match status" value="1"/>
</dbReference>